<dbReference type="PANTHER" id="PTHR10366:SF564">
    <property type="entry name" value="STEROL-4-ALPHA-CARBOXYLATE 3-DEHYDROGENASE, DECARBOXYLATING"/>
    <property type="match status" value="1"/>
</dbReference>
<sequence>MQGTVAVTGATGFIGAHVLREILEDGNFNVRSIVRSKEKGEQLLQAFKDDKHSVAYVSDIRNADELKQAFDGVTHVQHVASPYHMNFSDARKEMLDPAIDGTKAVLEAAHSSPTVQQVLITSSFAAMNCFEKGGSLRDYTYSEKDWNPATYEGAATQENKVYTYAASKGLAEH</sequence>
<dbReference type="InterPro" id="IPR002225">
    <property type="entry name" value="3Beta_OHSteriod_DH/Estase"/>
</dbReference>
<comment type="similarity">
    <text evidence="2">Belongs to the NAD(P)-dependent epimerase/dehydratase family. Dihydroflavonol-4-reductase subfamily.</text>
</comment>
<gene>
    <name evidence="4" type="ORF">MYAM1_000006</name>
</gene>
<protein>
    <recommendedName>
        <fullName evidence="3">3-beta hydroxysteroid dehydrogenase/isomerase domain-containing protein</fullName>
    </recommendedName>
</protein>
<evidence type="ECO:0000256" key="1">
    <source>
        <dbReference type="ARBA" id="ARBA00023002"/>
    </source>
</evidence>
<evidence type="ECO:0000256" key="2">
    <source>
        <dbReference type="ARBA" id="ARBA00023445"/>
    </source>
</evidence>
<feature type="domain" description="3-beta hydroxysteroid dehydrogenase/isomerase" evidence="3">
    <location>
        <begin position="6"/>
        <end position="127"/>
    </location>
</feature>
<dbReference type="GO" id="GO:0006694">
    <property type="term" value="P:steroid biosynthetic process"/>
    <property type="evidence" value="ECO:0007669"/>
    <property type="project" value="InterPro"/>
</dbReference>
<organism evidence="4 5">
    <name type="scientific">Malassezia yamatoensis</name>
    <dbReference type="NCBI Taxonomy" id="253288"/>
    <lineage>
        <taxon>Eukaryota</taxon>
        <taxon>Fungi</taxon>
        <taxon>Dikarya</taxon>
        <taxon>Basidiomycota</taxon>
        <taxon>Ustilaginomycotina</taxon>
        <taxon>Malasseziomycetes</taxon>
        <taxon>Malasseziales</taxon>
        <taxon>Malasseziaceae</taxon>
        <taxon>Malassezia</taxon>
    </lineage>
</organism>
<evidence type="ECO:0000259" key="3">
    <source>
        <dbReference type="Pfam" id="PF01073"/>
    </source>
</evidence>
<dbReference type="Pfam" id="PF01073">
    <property type="entry name" value="3Beta_HSD"/>
    <property type="match status" value="1"/>
</dbReference>
<dbReference type="Proteomes" id="UP001219567">
    <property type="component" value="Chromosome 1"/>
</dbReference>
<accession>A0AAJ5YTI5</accession>
<dbReference type="SUPFAM" id="SSF51735">
    <property type="entry name" value="NAD(P)-binding Rossmann-fold domains"/>
    <property type="match status" value="1"/>
</dbReference>
<proteinExistence type="inferred from homology"/>
<dbReference type="EMBL" id="CP119943">
    <property type="protein sequence ID" value="WFC97297.1"/>
    <property type="molecule type" value="Genomic_DNA"/>
</dbReference>
<dbReference type="InterPro" id="IPR036291">
    <property type="entry name" value="NAD(P)-bd_dom_sf"/>
</dbReference>
<dbReference type="PANTHER" id="PTHR10366">
    <property type="entry name" value="NAD DEPENDENT EPIMERASE/DEHYDRATASE"/>
    <property type="match status" value="1"/>
</dbReference>
<keyword evidence="5" id="KW-1185">Reference proteome</keyword>
<dbReference type="GO" id="GO:0016616">
    <property type="term" value="F:oxidoreductase activity, acting on the CH-OH group of donors, NAD or NADP as acceptor"/>
    <property type="evidence" value="ECO:0007669"/>
    <property type="project" value="InterPro"/>
</dbReference>
<dbReference type="InterPro" id="IPR050425">
    <property type="entry name" value="NAD(P)_dehydrat-like"/>
</dbReference>
<name>A0AAJ5YTI5_9BASI</name>
<keyword evidence="1" id="KW-0560">Oxidoreductase</keyword>
<dbReference type="Gene3D" id="3.40.50.720">
    <property type="entry name" value="NAD(P)-binding Rossmann-like Domain"/>
    <property type="match status" value="1"/>
</dbReference>
<reference evidence="4 5" key="1">
    <citation type="submission" date="2023-03" db="EMBL/GenBank/DDBJ databases">
        <title>Mating type loci evolution in Malassezia.</title>
        <authorList>
            <person name="Coelho M.A."/>
        </authorList>
    </citation>
    <scope>NUCLEOTIDE SEQUENCE [LARGE SCALE GENOMIC DNA]</scope>
    <source>
        <strain evidence="4 5">CBS 9725</strain>
    </source>
</reference>
<evidence type="ECO:0000313" key="5">
    <source>
        <dbReference type="Proteomes" id="UP001219567"/>
    </source>
</evidence>
<evidence type="ECO:0000313" key="4">
    <source>
        <dbReference type="EMBL" id="WFC97297.1"/>
    </source>
</evidence>
<dbReference type="AlphaFoldDB" id="A0AAJ5YTI5"/>